<name>A0A1D7TZM7_9HYPH</name>
<dbReference type="CDD" id="cd00408">
    <property type="entry name" value="DHDPS-like"/>
    <property type="match status" value="1"/>
</dbReference>
<dbReference type="GO" id="GO:0005829">
    <property type="term" value="C:cytosol"/>
    <property type="evidence" value="ECO:0007669"/>
    <property type="project" value="TreeGrafter"/>
</dbReference>
<dbReference type="InterPro" id="IPR013785">
    <property type="entry name" value="Aldolase_TIM"/>
</dbReference>
<dbReference type="OrthoDB" id="9796205at2"/>
<dbReference type="PRINTS" id="PR00146">
    <property type="entry name" value="DHPICSNTHASE"/>
</dbReference>
<dbReference type="STRING" id="1526658.BHK69_08950"/>
<dbReference type="Proteomes" id="UP000094969">
    <property type="component" value="Chromosome"/>
</dbReference>
<accession>A0A1D7TZM7</accession>
<dbReference type="PANTHER" id="PTHR12128">
    <property type="entry name" value="DIHYDRODIPICOLINATE SYNTHASE"/>
    <property type="match status" value="1"/>
</dbReference>
<dbReference type="Pfam" id="PF00701">
    <property type="entry name" value="DHDPS"/>
    <property type="match status" value="1"/>
</dbReference>
<keyword evidence="2 3" id="KW-0456">Lyase</keyword>
<feature type="binding site" evidence="4">
    <location>
        <position position="208"/>
    </location>
    <ligand>
        <name>pyruvate</name>
        <dbReference type="ChEBI" id="CHEBI:15361"/>
    </ligand>
</feature>
<dbReference type="SMART" id="SM01130">
    <property type="entry name" value="DHDPS"/>
    <property type="match status" value="1"/>
</dbReference>
<dbReference type="GO" id="GO:0008840">
    <property type="term" value="F:4-hydroxy-tetrahydrodipicolinate synthase activity"/>
    <property type="evidence" value="ECO:0007669"/>
    <property type="project" value="TreeGrafter"/>
</dbReference>
<comment type="similarity">
    <text evidence="1 3">Belongs to the DapA family.</text>
</comment>
<evidence type="ECO:0000256" key="3">
    <source>
        <dbReference type="PIRNR" id="PIRNR001365"/>
    </source>
</evidence>
<dbReference type="EMBL" id="CP017147">
    <property type="protein sequence ID" value="AOO80572.1"/>
    <property type="molecule type" value="Genomic_DNA"/>
</dbReference>
<reference evidence="5 6" key="1">
    <citation type="journal article" date="2015" name="Antonie Van Leeuwenhoek">
        <title>Bosea vaviloviae sp. nov., a new species of slow-growing rhizobia isolated from nodules of the relict species Vavilovia formosa (Stev.) Fed.</title>
        <authorList>
            <person name="Safronova V.I."/>
            <person name="Kuznetsova I.G."/>
            <person name="Sazanova A.L."/>
            <person name="Kimeklis A.K."/>
            <person name="Belimov A.A."/>
            <person name="Andronov E.E."/>
            <person name="Pinaev A.G."/>
            <person name="Chizhevskaya E.P."/>
            <person name="Pukhaev A.R."/>
            <person name="Popov K.P."/>
            <person name="Willems A."/>
            <person name="Tikhonovich I.A."/>
        </authorList>
    </citation>
    <scope>NUCLEOTIDE SEQUENCE [LARGE SCALE GENOMIC DNA]</scope>
    <source>
        <strain evidence="5 6">Vaf18</strain>
    </source>
</reference>
<dbReference type="SUPFAM" id="SSF51569">
    <property type="entry name" value="Aldolase"/>
    <property type="match status" value="1"/>
</dbReference>
<evidence type="ECO:0000256" key="1">
    <source>
        <dbReference type="ARBA" id="ARBA00007592"/>
    </source>
</evidence>
<evidence type="ECO:0000256" key="4">
    <source>
        <dbReference type="PIRSR" id="PIRSR001365-2"/>
    </source>
</evidence>
<dbReference type="PANTHER" id="PTHR12128:SF66">
    <property type="entry name" value="4-HYDROXY-2-OXOGLUTARATE ALDOLASE, MITOCHONDRIAL"/>
    <property type="match status" value="1"/>
</dbReference>
<keyword evidence="6" id="KW-1185">Reference proteome</keyword>
<organism evidence="5 6">
    <name type="scientific">Bosea vaviloviae</name>
    <dbReference type="NCBI Taxonomy" id="1526658"/>
    <lineage>
        <taxon>Bacteria</taxon>
        <taxon>Pseudomonadati</taxon>
        <taxon>Pseudomonadota</taxon>
        <taxon>Alphaproteobacteria</taxon>
        <taxon>Hyphomicrobiales</taxon>
        <taxon>Boseaceae</taxon>
        <taxon>Bosea</taxon>
    </lineage>
</organism>
<sequence>MLQGILPVLPTPFTAEGGIDAAAMARVTDFALGAGVDGVVFPGFASEVDDLTAAERAALLKVVVERVAGRVPIVAGASAASVAEAVGHAREAMGFGVSTVMIQAPKSVGAGFEAVAAFYRDIADAVPGLEIVLQNAPAPRGSDLKPETILEIVRGNPAITYVKEETLPSGLAISALIAGKPEHLKGVIGGGGARYFIDEYNRGVCGAMPAVELSDIHVTMDRAFRVGEIDRARELYMRTLPLLVIQANFRMAFTKHVLSRRGVLDNRVVRAKVPDMDAHDLAEIDAWLDAASDLMQAAAPPSMRVAGARG</sequence>
<protein>
    <submittedName>
        <fullName evidence="5">Dihydrodipicolinate synthase family protein</fullName>
    </submittedName>
</protein>
<gene>
    <name evidence="5" type="ORF">BHK69_08950</name>
</gene>
<proteinExistence type="inferred from homology"/>
<evidence type="ECO:0000313" key="6">
    <source>
        <dbReference type="Proteomes" id="UP000094969"/>
    </source>
</evidence>
<dbReference type="AlphaFoldDB" id="A0A1D7TZM7"/>
<dbReference type="InterPro" id="IPR002220">
    <property type="entry name" value="DapA-like"/>
</dbReference>
<evidence type="ECO:0000256" key="2">
    <source>
        <dbReference type="ARBA" id="ARBA00023239"/>
    </source>
</evidence>
<evidence type="ECO:0000313" key="5">
    <source>
        <dbReference type="EMBL" id="AOO80572.1"/>
    </source>
</evidence>
<dbReference type="Gene3D" id="3.20.20.70">
    <property type="entry name" value="Aldolase class I"/>
    <property type="match status" value="1"/>
</dbReference>
<dbReference type="PIRSF" id="PIRSF001365">
    <property type="entry name" value="DHDPS"/>
    <property type="match status" value="1"/>
</dbReference>
<dbReference type="RefSeq" id="WP_069689790.1">
    <property type="nucleotide sequence ID" value="NZ_CP017147.1"/>
</dbReference>
<dbReference type="KEGG" id="bvv:BHK69_08950"/>